<dbReference type="KEGG" id="pki:111835957"/>
<feature type="transmembrane region" description="Helical" evidence="7">
    <location>
        <begin position="20"/>
        <end position="40"/>
    </location>
</feature>
<dbReference type="SMART" id="SM00060">
    <property type="entry name" value="FN3"/>
    <property type="match status" value="3"/>
</dbReference>
<keyword evidence="2" id="KW-0677">Repeat</keyword>
<dbReference type="PROSITE" id="PS50853">
    <property type="entry name" value="FN3"/>
    <property type="match status" value="3"/>
</dbReference>
<evidence type="ECO:0000256" key="3">
    <source>
        <dbReference type="ARBA" id="ARBA00023157"/>
    </source>
</evidence>
<keyword evidence="3" id="KW-1015">Disulfide bond</keyword>
<reference evidence="9" key="1">
    <citation type="submission" date="2025-08" db="UniProtKB">
        <authorList>
            <consortium name="Ensembl"/>
        </authorList>
    </citation>
    <scope>IDENTIFICATION</scope>
</reference>
<dbReference type="CDD" id="cd00063">
    <property type="entry name" value="FN3"/>
    <property type="match status" value="2"/>
</dbReference>
<feature type="domain" description="Fibronectin type-III" evidence="8">
    <location>
        <begin position="160"/>
        <end position="249"/>
    </location>
</feature>
<evidence type="ECO:0000313" key="9">
    <source>
        <dbReference type="Ensembl" id="ENSPKIP00000011141.1"/>
    </source>
</evidence>
<dbReference type="InterPro" id="IPR013783">
    <property type="entry name" value="Ig-like_fold"/>
</dbReference>
<dbReference type="InterPro" id="IPR050379">
    <property type="entry name" value="Type-I_Cytokine_Rcpt"/>
</dbReference>
<dbReference type="GO" id="GO:0004896">
    <property type="term" value="F:cytokine receptor activity"/>
    <property type="evidence" value="ECO:0007669"/>
    <property type="project" value="TreeGrafter"/>
</dbReference>
<evidence type="ECO:0000256" key="7">
    <source>
        <dbReference type="SAM" id="Phobius"/>
    </source>
</evidence>
<dbReference type="InterPro" id="IPR003961">
    <property type="entry name" value="FN3_dom"/>
</dbReference>
<proteinExistence type="predicted"/>
<evidence type="ECO:0000256" key="1">
    <source>
        <dbReference type="ARBA" id="ARBA00022729"/>
    </source>
</evidence>
<dbReference type="InterPro" id="IPR036116">
    <property type="entry name" value="FN3_sf"/>
</dbReference>
<keyword evidence="7" id="KW-0472">Membrane</keyword>
<dbReference type="Pfam" id="PF00041">
    <property type="entry name" value="fn3"/>
    <property type="match status" value="1"/>
</dbReference>
<protein>
    <submittedName>
        <fullName evidence="9">Protein sidekick-2-like</fullName>
    </submittedName>
</protein>
<keyword evidence="7" id="KW-0812">Transmembrane</keyword>
<sequence length="744" mass="83306">MAGATTVLCRNRRLRNHEEFHQSVFFVVICCLSGCCWFSTVNTMAYGVNRKSCSSYEHCHSSPDGVHDLDCFWIWKSRMKCTWKSGRWSSRNAIYTFIHEQSRKLGPYRPNHQNTSNTFIDFVVYKADKLNACVIDASHIEMNCTMTTFSGIPQNLSRCHPRNNIDFKRYSRQLDITPSWEEAHVKDYVVRIREMGGKFWRMLQPVSKGVNSIAANLTSSKSYEIQVQCVTSDQCSQCPWSQIITVPPELTDNPTVNNLEVSPYEKGKRLIIIHWKLEGYHSADGYNVTVAKESREFQQVLFTSESSLRLLLSDSAYVISIVAFNQAGASPPVTTSVQTADDAGFFGTLNITFNGNMSFVVAWDIDLSPTYHCFSVDWWLMGEKPSWKSFYLKKGRHKEITLKAPLQPYKKYFFLLNARPDKNTCNLKHVNNSEATYGRTQQYALEGTPVSAPANITSLNATSSSLVVQWSPIAEEDLRGFLLGYRIYYSENKQENQSIVVQVGHTEHSHVLSGLKQQTVYMLRMSVFTAAGEGVQSDPVYFKTKPPDLSADRLAGLITVVLLFLCVPVFSRLFKRVKVVFWPSIPNPGNSNAVQKIDGAHSLDILESMGHGRLAHVKESNMSSLHIIEHEASPQPSCRSPLMAEEMAGPGAAEEEGQAASGDIESPAATPPSARPAQPCPGDYTTMELFQQMTTQSVLDGASPVGKPGGACHTKPDHDYIQQAICLSIMWYHESSDKVEISIL</sequence>
<dbReference type="Gene3D" id="2.60.40.10">
    <property type="entry name" value="Immunoglobulins"/>
    <property type="match status" value="3"/>
</dbReference>
<evidence type="ECO:0000256" key="2">
    <source>
        <dbReference type="ARBA" id="ARBA00022737"/>
    </source>
</evidence>
<dbReference type="GO" id="GO:0019955">
    <property type="term" value="F:cytokine binding"/>
    <property type="evidence" value="ECO:0007669"/>
    <property type="project" value="TreeGrafter"/>
</dbReference>
<keyword evidence="5" id="KW-0325">Glycoprotein</keyword>
<organism evidence="9 10">
    <name type="scientific">Paramormyrops kingsleyae</name>
    <dbReference type="NCBI Taxonomy" id="1676925"/>
    <lineage>
        <taxon>Eukaryota</taxon>
        <taxon>Metazoa</taxon>
        <taxon>Chordata</taxon>
        <taxon>Craniata</taxon>
        <taxon>Vertebrata</taxon>
        <taxon>Euteleostomi</taxon>
        <taxon>Actinopterygii</taxon>
        <taxon>Neopterygii</taxon>
        <taxon>Teleostei</taxon>
        <taxon>Osteoglossocephala</taxon>
        <taxon>Osteoglossomorpha</taxon>
        <taxon>Osteoglossiformes</taxon>
        <taxon>Mormyridae</taxon>
        <taxon>Paramormyrops</taxon>
    </lineage>
</organism>
<name>A0A3B3R0B9_9TELE</name>
<accession>A0A3B3R0B9</accession>
<dbReference type="GeneTree" id="ENSGT00940000167247"/>
<evidence type="ECO:0000256" key="4">
    <source>
        <dbReference type="ARBA" id="ARBA00023170"/>
    </source>
</evidence>
<keyword evidence="1" id="KW-0732">Signal</keyword>
<feature type="region of interest" description="Disordered" evidence="6">
    <location>
        <begin position="634"/>
        <end position="684"/>
    </location>
</feature>
<dbReference type="GO" id="GO:0043235">
    <property type="term" value="C:receptor complex"/>
    <property type="evidence" value="ECO:0007669"/>
    <property type="project" value="TreeGrafter"/>
</dbReference>
<dbReference type="PANTHER" id="PTHR23036">
    <property type="entry name" value="CYTOKINE RECEPTOR"/>
    <property type="match status" value="1"/>
</dbReference>
<evidence type="ECO:0000256" key="5">
    <source>
        <dbReference type="ARBA" id="ARBA00023180"/>
    </source>
</evidence>
<evidence type="ECO:0000259" key="8">
    <source>
        <dbReference type="PROSITE" id="PS50853"/>
    </source>
</evidence>
<dbReference type="PANTHER" id="PTHR23036:SF194">
    <property type="entry name" value="FIBRONECTIN TYPE-III DOMAIN-CONTAINING PROTEIN"/>
    <property type="match status" value="1"/>
</dbReference>
<dbReference type="AlphaFoldDB" id="A0A3B3R0B9"/>
<feature type="domain" description="Fibronectin type-III" evidence="8">
    <location>
        <begin position="452"/>
        <end position="547"/>
    </location>
</feature>
<dbReference type="FunFam" id="2.60.40.10:FF:000028">
    <property type="entry name" value="Neuronal cell adhesion molecule"/>
    <property type="match status" value="1"/>
</dbReference>
<dbReference type="SUPFAM" id="SSF49265">
    <property type="entry name" value="Fibronectin type III"/>
    <property type="match status" value="2"/>
</dbReference>
<reference evidence="9" key="2">
    <citation type="submission" date="2025-09" db="UniProtKB">
        <authorList>
            <consortium name="Ensembl"/>
        </authorList>
    </citation>
    <scope>IDENTIFICATION</scope>
</reference>
<dbReference type="Proteomes" id="UP000261540">
    <property type="component" value="Unplaced"/>
</dbReference>
<dbReference type="Ensembl" id="ENSPKIT00000035281.1">
    <property type="protein sequence ID" value="ENSPKIP00000011141.1"/>
    <property type="gene ID" value="ENSPKIG00000025566.1"/>
</dbReference>
<keyword evidence="10" id="KW-1185">Reference proteome</keyword>
<keyword evidence="7" id="KW-1133">Transmembrane helix</keyword>
<feature type="domain" description="Fibronectin type-III" evidence="8">
    <location>
        <begin position="255"/>
        <end position="343"/>
    </location>
</feature>
<dbReference type="OrthoDB" id="5968456at2759"/>
<dbReference type="GO" id="GO:0009897">
    <property type="term" value="C:external side of plasma membrane"/>
    <property type="evidence" value="ECO:0007669"/>
    <property type="project" value="TreeGrafter"/>
</dbReference>
<keyword evidence="4" id="KW-0675">Receptor</keyword>
<evidence type="ECO:0000256" key="6">
    <source>
        <dbReference type="SAM" id="MobiDB-lite"/>
    </source>
</evidence>
<feature type="compositionally biased region" description="Low complexity" evidence="6">
    <location>
        <begin position="644"/>
        <end position="668"/>
    </location>
</feature>
<evidence type="ECO:0000313" key="10">
    <source>
        <dbReference type="Proteomes" id="UP000261540"/>
    </source>
</evidence>